<dbReference type="EMBL" id="CAJOBP010075900">
    <property type="protein sequence ID" value="CAF4898369.1"/>
    <property type="molecule type" value="Genomic_DNA"/>
</dbReference>
<reference evidence="2" key="1">
    <citation type="submission" date="2021-02" db="EMBL/GenBank/DDBJ databases">
        <authorList>
            <person name="Nowell W R."/>
        </authorList>
    </citation>
    <scope>NUCLEOTIDE SEQUENCE</scope>
</reference>
<dbReference type="SUPFAM" id="SSF54236">
    <property type="entry name" value="Ubiquitin-like"/>
    <property type="match status" value="1"/>
</dbReference>
<keyword evidence="3" id="KW-1185">Reference proteome</keyword>
<accession>A0A821UZE5</accession>
<dbReference type="InterPro" id="IPR050158">
    <property type="entry name" value="Ubiquitin_ubiquitin-like"/>
</dbReference>
<protein>
    <recommendedName>
        <fullName evidence="1">Ubiquitin-like domain-containing protein</fullName>
    </recommendedName>
</protein>
<dbReference type="PANTHER" id="PTHR10666">
    <property type="entry name" value="UBIQUITIN"/>
    <property type="match status" value="1"/>
</dbReference>
<feature type="non-terminal residue" evidence="2">
    <location>
        <position position="72"/>
    </location>
</feature>
<feature type="domain" description="Ubiquitin-like" evidence="1">
    <location>
        <begin position="1"/>
        <end position="44"/>
    </location>
</feature>
<sequence>MEGIPVGQQRLIFAGKQLEDERTLADYGILHEGTFHLVLPLRGGKPIIRLRSLNNQIVSNVSVHLHLASNIW</sequence>
<proteinExistence type="predicted"/>
<dbReference type="Gene3D" id="3.10.20.90">
    <property type="entry name" value="Phosphatidylinositol 3-kinase Catalytic Subunit, Chain A, domain 1"/>
    <property type="match status" value="1"/>
</dbReference>
<dbReference type="InterPro" id="IPR000626">
    <property type="entry name" value="Ubiquitin-like_dom"/>
</dbReference>
<dbReference type="PROSITE" id="PS50053">
    <property type="entry name" value="UBIQUITIN_2"/>
    <property type="match status" value="1"/>
</dbReference>
<name>A0A821UZE5_9BILA</name>
<comment type="caution">
    <text evidence="2">The sequence shown here is derived from an EMBL/GenBank/DDBJ whole genome shotgun (WGS) entry which is preliminary data.</text>
</comment>
<dbReference type="Pfam" id="PF00240">
    <property type="entry name" value="ubiquitin"/>
    <property type="match status" value="1"/>
</dbReference>
<dbReference type="InterPro" id="IPR029071">
    <property type="entry name" value="Ubiquitin-like_domsf"/>
</dbReference>
<dbReference type="Proteomes" id="UP000663873">
    <property type="component" value="Unassembled WGS sequence"/>
</dbReference>
<evidence type="ECO:0000259" key="1">
    <source>
        <dbReference type="PROSITE" id="PS50053"/>
    </source>
</evidence>
<evidence type="ECO:0000313" key="2">
    <source>
        <dbReference type="EMBL" id="CAF4898369.1"/>
    </source>
</evidence>
<organism evidence="2 3">
    <name type="scientific">Rotaria socialis</name>
    <dbReference type="NCBI Taxonomy" id="392032"/>
    <lineage>
        <taxon>Eukaryota</taxon>
        <taxon>Metazoa</taxon>
        <taxon>Spiralia</taxon>
        <taxon>Gnathifera</taxon>
        <taxon>Rotifera</taxon>
        <taxon>Eurotatoria</taxon>
        <taxon>Bdelloidea</taxon>
        <taxon>Philodinida</taxon>
        <taxon>Philodinidae</taxon>
        <taxon>Rotaria</taxon>
    </lineage>
</organism>
<gene>
    <name evidence="2" type="ORF">UJA718_LOCUS45401</name>
</gene>
<evidence type="ECO:0000313" key="3">
    <source>
        <dbReference type="Proteomes" id="UP000663873"/>
    </source>
</evidence>
<dbReference type="AlphaFoldDB" id="A0A821UZE5"/>